<reference evidence="3" key="1">
    <citation type="journal article" date="2007" name="Plant Cell">
        <title>Dothideomycete-plant interactions illuminated by genome sequencing and EST analysis of the wheat pathogen Stagonospora nodorum.</title>
        <authorList>
            <person name="Hane J.K."/>
            <person name="Lowe R.G."/>
            <person name="Solomon P.S."/>
            <person name="Tan K.C."/>
            <person name="Schoch C.L."/>
            <person name="Spatafora J.W."/>
            <person name="Crous P.W."/>
            <person name="Kodira C."/>
            <person name="Birren B.W."/>
            <person name="Galagan J.E."/>
            <person name="Torriani S.F."/>
            <person name="McDonald B.A."/>
            <person name="Oliver R.P."/>
        </authorList>
    </citation>
    <scope>NUCLEOTIDE SEQUENCE [LARGE SCALE GENOMIC DNA]</scope>
    <source>
        <strain evidence="3">SN15 / ATCC MYA-4574 / FGSC 10173</strain>
    </source>
</reference>
<feature type="compositionally biased region" description="Low complexity" evidence="1">
    <location>
        <begin position="60"/>
        <end position="73"/>
    </location>
</feature>
<dbReference type="KEGG" id="pno:SNOG_13860"/>
<dbReference type="InParanoid" id="Q0U304"/>
<evidence type="ECO:0000313" key="2">
    <source>
        <dbReference type="EMBL" id="EAT78884.1"/>
    </source>
</evidence>
<feature type="compositionally biased region" description="Polar residues" evidence="1">
    <location>
        <begin position="103"/>
        <end position="119"/>
    </location>
</feature>
<dbReference type="EMBL" id="CH445352">
    <property type="protein sequence ID" value="EAT78884.1"/>
    <property type="molecule type" value="Genomic_DNA"/>
</dbReference>
<dbReference type="Proteomes" id="UP000001055">
    <property type="component" value="Unassembled WGS sequence"/>
</dbReference>
<accession>Q0U304</accession>
<name>Q0U304_PHANO</name>
<feature type="compositionally biased region" description="Basic and acidic residues" evidence="1">
    <location>
        <begin position="50"/>
        <end position="59"/>
    </location>
</feature>
<dbReference type="VEuPathDB" id="FungiDB:JI435_442740"/>
<protein>
    <submittedName>
        <fullName evidence="2">Uncharacterized protein</fullName>
    </submittedName>
</protein>
<organism evidence="2 3">
    <name type="scientific">Phaeosphaeria nodorum (strain SN15 / ATCC MYA-4574 / FGSC 10173)</name>
    <name type="common">Glume blotch fungus</name>
    <name type="synonym">Parastagonospora nodorum</name>
    <dbReference type="NCBI Taxonomy" id="321614"/>
    <lineage>
        <taxon>Eukaryota</taxon>
        <taxon>Fungi</taxon>
        <taxon>Dikarya</taxon>
        <taxon>Ascomycota</taxon>
        <taxon>Pezizomycotina</taxon>
        <taxon>Dothideomycetes</taxon>
        <taxon>Pleosporomycetidae</taxon>
        <taxon>Pleosporales</taxon>
        <taxon>Pleosporineae</taxon>
        <taxon>Phaeosphaeriaceae</taxon>
        <taxon>Parastagonospora</taxon>
    </lineage>
</organism>
<dbReference type="GeneID" id="5980982"/>
<dbReference type="AlphaFoldDB" id="Q0U304"/>
<feature type="compositionally biased region" description="Gly residues" evidence="1">
    <location>
        <begin position="121"/>
        <end position="132"/>
    </location>
</feature>
<evidence type="ECO:0000256" key="1">
    <source>
        <dbReference type="SAM" id="MobiDB-lite"/>
    </source>
</evidence>
<feature type="region of interest" description="Disordered" evidence="1">
    <location>
        <begin position="36"/>
        <end position="132"/>
    </location>
</feature>
<evidence type="ECO:0000313" key="3">
    <source>
        <dbReference type="Proteomes" id="UP000001055"/>
    </source>
</evidence>
<dbReference type="RefSeq" id="XP_001804060.1">
    <property type="nucleotide sequence ID" value="XM_001804008.1"/>
</dbReference>
<sequence>MASECHDASSSASANDPHTNTYASNVCIFVATLPKGSSPSIHRAIGIPGKSKDGSEEKISSSSSSSSSTSTGSVEEIPREKIPRAAPRFTKPEPCRFAPHPHMTTQPWATQTPHPQQWRGTAGGGGANDQPR</sequence>
<gene>
    <name evidence="2" type="ORF">SNOG_13860</name>
</gene>
<proteinExistence type="predicted"/>